<dbReference type="Proteomes" id="UP000008177">
    <property type="component" value="Unplaced contigs"/>
</dbReference>
<reference evidence="2" key="1">
    <citation type="journal article" date="2011" name="PLoS Genet.">
        <title>Genomic analysis of the necrotrophic fungal pathogens Sclerotinia sclerotiorum and Botrytis cinerea.</title>
        <authorList>
            <person name="Amselem J."/>
            <person name="Cuomo C.A."/>
            <person name="van Kan J.A."/>
            <person name="Viaud M."/>
            <person name="Benito E.P."/>
            <person name="Couloux A."/>
            <person name="Coutinho P.M."/>
            <person name="de Vries R.P."/>
            <person name="Dyer P.S."/>
            <person name="Fillinger S."/>
            <person name="Fournier E."/>
            <person name="Gout L."/>
            <person name="Hahn M."/>
            <person name="Kohn L."/>
            <person name="Lapalu N."/>
            <person name="Plummer K.M."/>
            <person name="Pradier J.M."/>
            <person name="Quevillon E."/>
            <person name="Sharon A."/>
            <person name="Simon A."/>
            <person name="ten Have A."/>
            <person name="Tudzynski B."/>
            <person name="Tudzynski P."/>
            <person name="Wincker P."/>
            <person name="Andrew M."/>
            <person name="Anthouard V."/>
            <person name="Beever R.E."/>
            <person name="Beffa R."/>
            <person name="Benoit I."/>
            <person name="Bouzid O."/>
            <person name="Brault B."/>
            <person name="Chen Z."/>
            <person name="Choquer M."/>
            <person name="Collemare J."/>
            <person name="Cotton P."/>
            <person name="Danchin E.G."/>
            <person name="Da Silva C."/>
            <person name="Gautier A."/>
            <person name="Giraud C."/>
            <person name="Giraud T."/>
            <person name="Gonzalez C."/>
            <person name="Grossetete S."/>
            <person name="Guldener U."/>
            <person name="Henrissat B."/>
            <person name="Howlett B.J."/>
            <person name="Kodira C."/>
            <person name="Kretschmer M."/>
            <person name="Lappartient A."/>
            <person name="Leroch M."/>
            <person name="Levis C."/>
            <person name="Mauceli E."/>
            <person name="Neuveglise C."/>
            <person name="Oeser B."/>
            <person name="Pearson M."/>
            <person name="Poulain J."/>
            <person name="Poussereau N."/>
            <person name="Quesneville H."/>
            <person name="Rascle C."/>
            <person name="Schumacher J."/>
            <person name="Segurens B."/>
            <person name="Sexton A."/>
            <person name="Silva E."/>
            <person name="Sirven C."/>
            <person name="Soanes D.M."/>
            <person name="Talbot N.J."/>
            <person name="Templeton M."/>
            <person name="Yandava C."/>
            <person name="Yarden O."/>
            <person name="Zeng Q."/>
            <person name="Rollins J.A."/>
            <person name="Lebrun M.H."/>
            <person name="Dickman M."/>
        </authorList>
    </citation>
    <scope>NUCLEOTIDE SEQUENCE [LARGE SCALE GENOMIC DNA]</scope>
    <source>
        <strain evidence="2">T4</strain>
    </source>
</reference>
<evidence type="ECO:0000313" key="2">
    <source>
        <dbReference type="Proteomes" id="UP000008177"/>
    </source>
</evidence>
<organism evidence="1 2">
    <name type="scientific">Botryotinia fuckeliana (strain T4)</name>
    <name type="common">Noble rot fungus</name>
    <name type="synonym">Botrytis cinerea</name>
    <dbReference type="NCBI Taxonomy" id="999810"/>
    <lineage>
        <taxon>Eukaryota</taxon>
        <taxon>Fungi</taxon>
        <taxon>Dikarya</taxon>
        <taxon>Ascomycota</taxon>
        <taxon>Pezizomycotina</taxon>
        <taxon>Leotiomycetes</taxon>
        <taxon>Helotiales</taxon>
        <taxon>Sclerotiniaceae</taxon>
        <taxon>Botrytis</taxon>
    </lineage>
</organism>
<dbReference type="InParanoid" id="G2YUB6"/>
<evidence type="ECO:0000313" key="1">
    <source>
        <dbReference type="EMBL" id="CCD55214.1"/>
    </source>
</evidence>
<dbReference type="AlphaFoldDB" id="G2YUB6"/>
<gene>
    <name evidence="1" type="ORF">BofuT4_uP156100.1</name>
</gene>
<accession>G2YUB6</accession>
<dbReference type="HOGENOM" id="CLU_2483109_0_0_1"/>
<sequence length="87" mass="9850">MNNGKEEWRWTLRRFHVDIRRKKKPAEAIPFSFFPAAMSPVGPRKTANIQSVEKGVLHTISSAQQPESTGSNVEAQYWKLVTLLALA</sequence>
<protein>
    <submittedName>
        <fullName evidence="1">Uncharacterized protein</fullName>
    </submittedName>
</protein>
<dbReference type="EMBL" id="FQ790354">
    <property type="protein sequence ID" value="CCD55214.1"/>
    <property type="molecule type" value="Genomic_DNA"/>
</dbReference>
<proteinExistence type="predicted"/>
<name>G2YUB6_BOTF4</name>